<keyword evidence="3" id="KW-1185">Reference proteome</keyword>
<dbReference type="Pfam" id="PF12776">
    <property type="entry name" value="Myb_DNA-bind_3"/>
    <property type="match status" value="1"/>
</dbReference>
<reference evidence="3" key="2">
    <citation type="submission" date="2015-01" db="EMBL/GenBank/DDBJ databases">
        <title>Evolutionary Origins and Diversification of the Mycorrhizal Mutualists.</title>
        <authorList>
            <consortium name="DOE Joint Genome Institute"/>
            <consortium name="Mycorrhizal Genomics Consortium"/>
            <person name="Kohler A."/>
            <person name="Kuo A."/>
            <person name="Nagy L.G."/>
            <person name="Floudas D."/>
            <person name="Copeland A."/>
            <person name="Barry K.W."/>
            <person name="Cichocki N."/>
            <person name="Veneault-Fourrey C."/>
            <person name="LaButti K."/>
            <person name="Lindquist E.A."/>
            <person name="Lipzen A."/>
            <person name="Lundell T."/>
            <person name="Morin E."/>
            <person name="Murat C."/>
            <person name="Riley R."/>
            <person name="Ohm R."/>
            <person name="Sun H."/>
            <person name="Tunlid A."/>
            <person name="Henrissat B."/>
            <person name="Grigoriev I.V."/>
            <person name="Hibbett D.S."/>
            <person name="Martin F."/>
        </authorList>
    </citation>
    <scope>NUCLEOTIDE SEQUENCE [LARGE SCALE GENOMIC DNA]</scope>
    <source>
        <strain evidence="3">Ve08.2h10</strain>
    </source>
</reference>
<dbReference type="EMBL" id="KN825480">
    <property type="protein sequence ID" value="KIK90715.1"/>
    <property type="molecule type" value="Genomic_DNA"/>
</dbReference>
<organism evidence="2 3">
    <name type="scientific">Paxillus rubicundulus Ve08.2h10</name>
    <dbReference type="NCBI Taxonomy" id="930991"/>
    <lineage>
        <taxon>Eukaryota</taxon>
        <taxon>Fungi</taxon>
        <taxon>Dikarya</taxon>
        <taxon>Basidiomycota</taxon>
        <taxon>Agaricomycotina</taxon>
        <taxon>Agaricomycetes</taxon>
        <taxon>Agaricomycetidae</taxon>
        <taxon>Boletales</taxon>
        <taxon>Paxilineae</taxon>
        <taxon>Paxillaceae</taxon>
        <taxon>Paxillus</taxon>
    </lineage>
</organism>
<dbReference type="OrthoDB" id="2671340at2759"/>
<evidence type="ECO:0000313" key="2">
    <source>
        <dbReference type="EMBL" id="KIK90715.1"/>
    </source>
</evidence>
<dbReference type="AlphaFoldDB" id="A0A0D0E1X0"/>
<dbReference type="HOGENOM" id="CLU_082499_6_0_1"/>
<dbReference type="Proteomes" id="UP000054538">
    <property type="component" value="Unassembled WGS sequence"/>
</dbReference>
<proteinExistence type="predicted"/>
<sequence length="156" mass="16980">MSRLKSSKNSQTSSCSLHSQGPVDLATLNGTGKKTRKPCAKWTTEGETSFVEFLLSQCVSSGDGSNFKKPTFTASAMHLEVKFLNTSGAENMCDVCQGKWTALKAAYNAVVDIKNTLGFTWSDEHGGGIFLKHDDVWDWYAKVCIPPGSNTPSLFM</sequence>
<dbReference type="InterPro" id="IPR024752">
    <property type="entry name" value="Myb/SANT-like_dom"/>
</dbReference>
<gene>
    <name evidence="2" type="ORF">PAXRUDRAFT_151314</name>
</gene>
<protein>
    <recommendedName>
        <fullName evidence="1">Myb/SANT-like domain-containing protein</fullName>
    </recommendedName>
</protein>
<dbReference type="STRING" id="930991.A0A0D0E1X0"/>
<name>A0A0D0E1X0_9AGAM</name>
<evidence type="ECO:0000313" key="3">
    <source>
        <dbReference type="Proteomes" id="UP000054538"/>
    </source>
</evidence>
<reference evidence="2 3" key="1">
    <citation type="submission" date="2014-04" db="EMBL/GenBank/DDBJ databases">
        <authorList>
            <consortium name="DOE Joint Genome Institute"/>
            <person name="Kuo A."/>
            <person name="Kohler A."/>
            <person name="Jargeat P."/>
            <person name="Nagy L.G."/>
            <person name="Floudas D."/>
            <person name="Copeland A."/>
            <person name="Barry K.W."/>
            <person name="Cichocki N."/>
            <person name="Veneault-Fourrey C."/>
            <person name="LaButti K."/>
            <person name="Lindquist E.A."/>
            <person name="Lipzen A."/>
            <person name="Lundell T."/>
            <person name="Morin E."/>
            <person name="Murat C."/>
            <person name="Sun H."/>
            <person name="Tunlid A."/>
            <person name="Henrissat B."/>
            <person name="Grigoriev I.V."/>
            <person name="Hibbett D.S."/>
            <person name="Martin F."/>
            <person name="Nordberg H.P."/>
            <person name="Cantor M.N."/>
            <person name="Hua S.X."/>
        </authorList>
    </citation>
    <scope>NUCLEOTIDE SEQUENCE [LARGE SCALE GENOMIC DNA]</scope>
    <source>
        <strain evidence="2 3">Ve08.2h10</strain>
    </source>
</reference>
<dbReference type="InParanoid" id="A0A0D0E1X0"/>
<accession>A0A0D0E1X0</accession>
<evidence type="ECO:0000259" key="1">
    <source>
        <dbReference type="Pfam" id="PF12776"/>
    </source>
</evidence>
<feature type="domain" description="Myb/SANT-like" evidence="1">
    <location>
        <begin position="41"/>
        <end position="140"/>
    </location>
</feature>